<reference evidence="1" key="1">
    <citation type="journal article" date="2023" name="Mol. Phylogenet. Evol.">
        <title>Genome-scale phylogeny and comparative genomics of the fungal order Sordariales.</title>
        <authorList>
            <person name="Hensen N."/>
            <person name="Bonometti L."/>
            <person name="Westerberg I."/>
            <person name="Brannstrom I.O."/>
            <person name="Guillou S."/>
            <person name="Cros-Aarteil S."/>
            <person name="Calhoun S."/>
            <person name="Haridas S."/>
            <person name="Kuo A."/>
            <person name="Mondo S."/>
            <person name="Pangilinan J."/>
            <person name="Riley R."/>
            <person name="LaButti K."/>
            <person name="Andreopoulos B."/>
            <person name="Lipzen A."/>
            <person name="Chen C."/>
            <person name="Yan M."/>
            <person name="Daum C."/>
            <person name="Ng V."/>
            <person name="Clum A."/>
            <person name="Steindorff A."/>
            <person name="Ohm R.A."/>
            <person name="Martin F."/>
            <person name="Silar P."/>
            <person name="Natvig D.O."/>
            <person name="Lalanne C."/>
            <person name="Gautier V."/>
            <person name="Ament-Velasquez S.L."/>
            <person name="Kruys A."/>
            <person name="Hutchinson M.I."/>
            <person name="Powell A.J."/>
            <person name="Barry K."/>
            <person name="Miller A.N."/>
            <person name="Grigoriev I.V."/>
            <person name="Debuchy R."/>
            <person name="Gladieux P."/>
            <person name="Hiltunen Thoren M."/>
            <person name="Johannesson H."/>
        </authorList>
    </citation>
    <scope>NUCLEOTIDE SEQUENCE</scope>
    <source>
        <strain evidence="1">CBS 626.80</strain>
    </source>
</reference>
<name>A0AAN6SGZ1_9PEZI</name>
<gene>
    <name evidence="1" type="ORF">QBC32DRAFT_369970</name>
</gene>
<organism evidence="1 2">
    <name type="scientific">Pseudoneurospora amorphoporcata</name>
    <dbReference type="NCBI Taxonomy" id="241081"/>
    <lineage>
        <taxon>Eukaryota</taxon>
        <taxon>Fungi</taxon>
        <taxon>Dikarya</taxon>
        <taxon>Ascomycota</taxon>
        <taxon>Pezizomycotina</taxon>
        <taxon>Sordariomycetes</taxon>
        <taxon>Sordariomycetidae</taxon>
        <taxon>Sordariales</taxon>
        <taxon>Sordariaceae</taxon>
        <taxon>Pseudoneurospora</taxon>
    </lineage>
</organism>
<keyword evidence="2" id="KW-1185">Reference proteome</keyword>
<accession>A0AAN6SGZ1</accession>
<sequence>MTSRTFKTFLAENAHASPGETHAKIVDDAEKIMRQFNTPAVAYHQMANVQRLQLDTLFGIIHGLDENSCAGGKFTRLTGAIDPTTITMGTYGVISFTSNGKRSLATQLVENEGLASLKADCELLIKLVTKLTESPSPKKS</sequence>
<evidence type="ECO:0000313" key="2">
    <source>
        <dbReference type="Proteomes" id="UP001303222"/>
    </source>
</evidence>
<evidence type="ECO:0000313" key="1">
    <source>
        <dbReference type="EMBL" id="KAK3952848.1"/>
    </source>
</evidence>
<dbReference type="AlphaFoldDB" id="A0AAN6SGZ1"/>
<comment type="caution">
    <text evidence="1">The sequence shown here is derived from an EMBL/GenBank/DDBJ whole genome shotgun (WGS) entry which is preliminary data.</text>
</comment>
<dbReference type="EMBL" id="MU859116">
    <property type="protein sequence ID" value="KAK3952848.1"/>
    <property type="molecule type" value="Genomic_DNA"/>
</dbReference>
<proteinExistence type="predicted"/>
<dbReference type="Proteomes" id="UP001303222">
    <property type="component" value="Unassembled WGS sequence"/>
</dbReference>
<protein>
    <submittedName>
        <fullName evidence="1">Uncharacterized protein</fullName>
    </submittedName>
</protein>
<reference evidence="1" key="2">
    <citation type="submission" date="2023-06" db="EMBL/GenBank/DDBJ databases">
        <authorList>
            <consortium name="Lawrence Berkeley National Laboratory"/>
            <person name="Mondo S.J."/>
            <person name="Hensen N."/>
            <person name="Bonometti L."/>
            <person name="Westerberg I."/>
            <person name="Brannstrom I.O."/>
            <person name="Guillou S."/>
            <person name="Cros-Aarteil S."/>
            <person name="Calhoun S."/>
            <person name="Haridas S."/>
            <person name="Kuo A."/>
            <person name="Pangilinan J."/>
            <person name="Riley R."/>
            <person name="Labutti K."/>
            <person name="Andreopoulos B."/>
            <person name="Lipzen A."/>
            <person name="Chen C."/>
            <person name="Yanf M."/>
            <person name="Daum C."/>
            <person name="Ng V."/>
            <person name="Clum A."/>
            <person name="Steindorff A."/>
            <person name="Ohm R."/>
            <person name="Martin F."/>
            <person name="Silar P."/>
            <person name="Natvig D."/>
            <person name="Lalanne C."/>
            <person name="Gautier V."/>
            <person name="Ament-Velasquez S.L."/>
            <person name="Kruys A."/>
            <person name="Hutchinson M.I."/>
            <person name="Powell A.J."/>
            <person name="Barry K."/>
            <person name="Miller A.N."/>
            <person name="Grigoriev I.V."/>
            <person name="Debuchy R."/>
            <person name="Gladieux P."/>
            <person name="Thoren M.H."/>
            <person name="Johannesson H."/>
        </authorList>
    </citation>
    <scope>NUCLEOTIDE SEQUENCE</scope>
    <source>
        <strain evidence="1">CBS 626.80</strain>
    </source>
</reference>